<dbReference type="SUPFAM" id="SSF56672">
    <property type="entry name" value="DNA/RNA polymerases"/>
    <property type="match status" value="1"/>
</dbReference>
<dbReference type="EMBL" id="JFZT01000015">
    <property type="protein sequence ID" value="EZQ11373.1"/>
    <property type="molecule type" value="Genomic_DNA"/>
</dbReference>
<dbReference type="Pfam" id="PF00136">
    <property type="entry name" value="DNA_pol_B"/>
    <property type="match status" value="1"/>
</dbReference>
<evidence type="ECO:0000256" key="5">
    <source>
        <dbReference type="ARBA" id="ARBA00022932"/>
    </source>
</evidence>
<dbReference type="InterPro" id="IPR006172">
    <property type="entry name" value="DNA-dir_DNA_pol_B"/>
</dbReference>
<reference evidence="9 10" key="1">
    <citation type="submission" date="2014-03" db="EMBL/GenBank/DDBJ databases">
        <title>Draft genome sequence of the novel thermoacidophilic archaea Acidianus copahuensis ALE1 strain, isolated from Copahue volcanic area in Neuquen Argentina.</title>
        <authorList>
            <person name="Urbieta M.S."/>
            <person name="Rascovan N."/>
            <person name="Castro C."/>
            <person name="Revale S."/>
            <person name="Giaveno M.A."/>
            <person name="Vazquez M.P."/>
            <person name="Donati E.R."/>
        </authorList>
    </citation>
    <scope>NUCLEOTIDE SEQUENCE [LARGE SCALE GENOMIC DNA]</scope>
    <source>
        <strain evidence="9 10">ALE1</strain>
    </source>
</reference>
<feature type="domain" description="DNA-directed DNA polymerase family B multifunctional" evidence="8">
    <location>
        <begin position="230"/>
        <end position="389"/>
    </location>
</feature>
<evidence type="ECO:0000256" key="6">
    <source>
        <dbReference type="ARBA" id="ARBA00023125"/>
    </source>
</evidence>
<dbReference type="Gene3D" id="3.90.1600.10">
    <property type="entry name" value="Palm domain of DNA polymerase"/>
    <property type="match status" value="1"/>
</dbReference>
<evidence type="ECO:0000313" key="10">
    <source>
        <dbReference type="Proteomes" id="UP000024332"/>
    </source>
</evidence>
<organism evidence="9 10">
    <name type="scientific">Candidatus Acidianus copahuensis</name>
    <dbReference type="NCBI Taxonomy" id="1160895"/>
    <lineage>
        <taxon>Archaea</taxon>
        <taxon>Thermoproteota</taxon>
        <taxon>Thermoprotei</taxon>
        <taxon>Sulfolobales</taxon>
        <taxon>Sulfolobaceae</taxon>
        <taxon>Acidianus</taxon>
    </lineage>
</organism>
<dbReference type="Proteomes" id="UP000024332">
    <property type="component" value="Unassembled WGS sequence"/>
</dbReference>
<dbReference type="RefSeq" id="WP_048098617.1">
    <property type="nucleotide sequence ID" value="NZ_JFZT01000015.1"/>
</dbReference>
<dbReference type="InterPro" id="IPR023211">
    <property type="entry name" value="DNA_pol_palm_dom_sf"/>
</dbReference>
<dbReference type="InterPro" id="IPR050240">
    <property type="entry name" value="DNA_pol_type-B"/>
</dbReference>
<evidence type="ECO:0000313" key="9">
    <source>
        <dbReference type="EMBL" id="EZQ11373.1"/>
    </source>
</evidence>
<keyword evidence="6" id="KW-0238">DNA-binding</keyword>
<comment type="caution">
    <text evidence="9">The sequence shown here is derived from an EMBL/GenBank/DDBJ whole genome shotgun (WGS) entry which is preliminary data.</text>
</comment>
<keyword evidence="4" id="KW-0548">Nucleotidyltransferase</keyword>
<dbReference type="EC" id="2.7.7.7" evidence="2"/>
<evidence type="ECO:0000256" key="1">
    <source>
        <dbReference type="ARBA" id="ARBA00005755"/>
    </source>
</evidence>
<dbReference type="GO" id="GO:0006261">
    <property type="term" value="P:DNA-templated DNA replication"/>
    <property type="evidence" value="ECO:0007669"/>
    <property type="project" value="TreeGrafter"/>
</dbReference>
<evidence type="ECO:0000256" key="4">
    <source>
        <dbReference type="ARBA" id="ARBA00022695"/>
    </source>
</evidence>
<evidence type="ECO:0000256" key="3">
    <source>
        <dbReference type="ARBA" id="ARBA00022679"/>
    </source>
</evidence>
<dbReference type="AlphaFoldDB" id="A0A031LW43"/>
<dbReference type="InterPro" id="IPR006134">
    <property type="entry name" value="DNA-dir_DNA_pol_B_multi_dom"/>
</dbReference>
<sequence>MEGYVVDALPIHGGVTLVLDGFRKLKVKTTFPIYVITRDPEKVMEHPAVLYYEKEKWKDLDGKEVALYRFELSDMEAYYYIKKRLQVVNEIPTVMSQTLSRIGALPFRKVKVEGKVEEMYPEEFPTISYAFITPTNWYGPSPEGKTYFAIVNGKRIQGKLDDLDLRVDVAECYGIACDKVTASVKIKSKSAPVSIKGLIEWSLVSKTLLRELEGATIGKVLTTNEAWIALKRKVIIPKVVPRVEKLRTLNDIIASDKGGLVVFPKLGCYDNVSQLDFSSMYPSIIVKYNISAETVDTCEDLKTEIGHSICLKERGIVPEALEWLVKRKEDLKRVDEERSDAIKWILVASFGYLGYRNSRFGKIEAYELVTYFARKTLREAIELAREHKVDVLHGIVDSMIVKGDRVEDLINDIESKTGLRMKEEKMDWVILFPRKDGMPYPMRYLGKLNGGKMKVKGLVRENMPNVIKDFLEEAVDRMSKARNCKEVEEIRSEVEEIMEKYKTRIINGRKKQDYVMWVKGIPYIRGVRGFYIAERGYLGRDVNYYLDFLRRQFEVLYGVVNGVPNPR</sequence>
<dbReference type="InterPro" id="IPR043502">
    <property type="entry name" value="DNA/RNA_pol_sf"/>
</dbReference>
<name>A0A031LW43_9CREN</name>
<evidence type="ECO:0000259" key="8">
    <source>
        <dbReference type="Pfam" id="PF00136"/>
    </source>
</evidence>
<dbReference type="GO" id="GO:0003677">
    <property type="term" value="F:DNA binding"/>
    <property type="evidence" value="ECO:0007669"/>
    <property type="project" value="UniProtKB-KW"/>
</dbReference>
<accession>A0A031LW43</accession>
<comment type="catalytic activity">
    <reaction evidence="7">
        <text>DNA(n) + a 2'-deoxyribonucleoside 5'-triphosphate = DNA(n+1) + diphosphate</text>
        <dbReference type="Rhea" id="RHEA:22508"/>
        <dbReference type="Rhea" id="RHEA-COMP:17339"/>
        <dbReference type="Rhea" id="RHEA-COMP:17340"/>
        <dbReference type="ChEBI" id="CHEBI:33019"/>
        <dbReference type="ChEBI" id="CHEBI:61560"/>
        <dbReference type="ChEBI" id="CHEBI:173112"/>
        <dbReference type="EC" id="2.7.7.7"/>
    </reaction>
</comment>
<protein>
    <recommendedName>
        <fullName evidence="2">DNA-directed DNA polymerase</fullName>
        <ecNumber evidence="2">2.7.7.7</ecNumber>
    </recommendedName>
</protein>
<evidence type="ECO:0000256" key="2">
    <source>
        <dbReference type="ARBA" id="ARBA00012417"/>
    </source>
</evidence>
<dbReference type="SMART" id="SM00486">
    <property type="entry name" value="POLBc"/>
    <property type="match status" value="1"/>
</dbReference>
<comment type="similarity">
    <text evidence="1">Belongs to the DNA polymerase type-B family.</text>
</comment>
<dbReference type="PANTHER" id="PTHR10322">
    <property type="entry name" value="DNA POLYMERASE CATALYTIC SUBUNIT"/>
    <property type="match status" value="1"/>
</dbReference>
<dbReference type="STRING" id="1160895.CM19_01420"/>
<gene>
    <name evidence="9" type="ORF">CM19_01420</name>
</gene>
<proteinExistence type="inferred from homology"/>
<evidence type="ECO:0000256" key="7">
    <source>
        <dbReference type="ARBA" id="ARBA00049244"/>
    </source>
</evidence>
<keyword evidence="5" id="KW-0239">DNA-directed DNA polymerase</keyword>
<keyword evidence="3" id="KW-0808">Transferase</keyword>
<dbReference type="OrthoDB" id="8639at2157"/>
<dbReference type="GO" id="GO:0000166">
    <property type="term" value="F:nucleotide binding"/>
    <property type="evidence" value="ECO:0007669"/>
    <property type="project" value="InterPro"/>
</dbReference>
<dbReference type="GO" id="GO:0003887">
    <property type="term" value="F:DNA-directed DNA polymerase activity"/>
    <property type="evidence" value="ECO:0007669"/>
    <property type="project" value="UniProtKB-KW"/>
</dbReference>
<dbReference type="PANTHER" id="PTHR10322:SF23">
    <property type="entry name" value="DNA POLYMERASE DELTA CATALYTIC SUBUNIT"/>
    <property type="match status" value="1"/>
</dbReference>
<keyword evidence="10" id="KW-1185">Reference proteome</keyword>
<dbReference type="Gene3D" id="1.10.287.690">
    <property type="entry name" value="Helix hairpin bin"/>
    <property type="match status" value="1"/>
</dbReference>